<dbReference type="AlphaFoldDB" id="A0A2G5SEC3"/>
<dbReference type="EMBL" id="PDUG01000014">
    <property type="protein sequence ID" value="PIC13269.1"/>
    <property type="molecule type" value="Genomic_DNA"/>
</dbReference>
<sequence length="101" mass="11581">MLQLIVYMIQLIVYMIQLIVYMIQLIVSIMELLRLPTDFYHNLHLACHATTIWTPSRTIWSSLRIPATWSLLQWAALIPKPSNPSNAFAKSSECSTSSKES</sequence>
<gene>
    <name evidence="3" type="ORF">B9Z55_027900</name>
</gene>
<name>A0A2G5SEC3_9PELO</name>
<evidence type="ECO:0000313" key="4">
    <source>
        <dbReference type="Proteomes" id="UP000230233"/>
    </source>
</evidence>
<keyword evidence="2" id="KW-1133">Transmembrane helix</keyword>
<accession>A0A2G5SEC3</accession>
<keyword evidence="4" id="KW-1185">Reference proteome</keyword>
<keyword evidence="2" id="KW-0472">Membrane</keyword>
<feature type="compositionally biased region" description="Low complexity" evidence="1">
    <location>
        <begin position="90"/>
        <end position="101"/>
    </location>
</feature>
<proteinExistence type="predicted"/>
<organism evidence="3 4">
    <name type="scientific">Caenorhabditis nigoni</name>
    <dbReference type="NCBI Taxonomy" id="1611254"/>
    <lineage>
        <taxon>Eukaryota</taxon>
        <taxon>Metazoa</taxon>
        <taxon>Ecdysozoa</taxon>
        <taxon>Nematoda</taxon>
        <taxon>Chromadorea</taxon>
        <taxon>Rhabditida</taxon>
        <taxon>Rhabditina</taxon>
        <taxon>Rhabditomorpha</taxon>
        <taxon>Rhabditoidea</taxon>
        <taxon>Rhabditidae</taxon>
        <taxon>Peloderinae</taxon>
        <taxon>Caenorhabditis</taxon>
    </lineage>
</organism>
<evidence type="ECO:0000256" key="1">
    <source>
        <dbReference type="SAM" id="MobiDB-lite"/>
    </source>
</evidence>
<evidence type="ECO:0000313" key="3">
    <source>
        <dbReference type="EMBL" id="PIC13269.1"/>
    </source>
</evidence>
<feature type="region of interest" description="Disordered" evidence="1">
    <location>
        <begin position="81"/>
        <end position="101"/>
    </location>
</feature>
<feature type="transmembrane region" description="Helical" evidence="2">
    <location>
        <begin position="6"/>
        <end position="27"/>
    </location>
</feature>
<keyword evidence="2" id="KW-0812">Transmembrane</keyword>
<comment type="caution">
    <text evidence="3">The sequence shown here is derived from an EMBL/GenBank/DDBJ whole genome shotgun (WGS) entry which is preliminary data.</text>
</comment>
<evidence type="ECO:0000256" key="2">
    <source>
        <dbReference type="SAM" id="Phobius"/>
    </source>
</evidence>
<dbReference type="Proteomes" id="UP000230233">
    <property type="component" value="Unassembled WGS sequence"/>
</dbReference>
<reference evidence="4" key="1">
    <citation type="submission" date="2017-10" db="EMBL/GenBank/DDBJ databases">
        <title>Rapid genome shrinkage in a self-fertile nematode reveals novel sperm competition proteins.</title>
        <authorList>
            <person name="Yin D."/>
            <person name="Schwarz E.M."/>
            <person name="Thomas C.G."/>
            <person name="Felde R.L."/>
            <person name="Korf I.F."/>
            <person name="Cutter A.D."/>
            <person name="Schartner C.M."/>
            <person name="Ralston E.J."/>
            <person name="Meyer B.J."/>
            <person name="Haag E.S."/>
        </authorList>
    </citation>
    <scope>NUCLEOTIDE SEQUENCE [LARGE SCALE GENOMIC DNA]</scope>
    <source>
        <strain evidence="4">JU1422</strain>
    </source>
</reference>
<protein>
    <submittedName>
        <fullName evidence="3">Uncharacterized protein</fullName>
    </submittedName>
</protein>